<dbReference type="PRINTS" id="PR00081">
    <property type="entry name" value="GDHRDH"/>
</dbReference>
<evidence type="ECO:0000256" key="1">
    <source>
        <dbReference type="ARBA" id="ARBA00006484"/>
    </source>
</evidence>
<organism evidence="3 4">
    <name type="scientific">Fusarium venenatum</name>
    <dbReference type="NCBI Taxonomy" id="56646"/>
    <lineage>
        <taxon>Eukaryota</taxon>
        <taxon>Fungi</taxon>
        <taxon>Dikarya</taxon>
        <taxon>Ascomycota</taxon>
        <taxon>Pezizomycotina</taxon>
        <taxon>Sordariomycetes</taxon>
        <taxon>Hypocreomycetidae</taxon>
        <taxon>Hypocreales</taxon>
        <taxon>Nectriaceae</taxon>
        <taxon>Fusarium</taxon>
    </lineage>
</organism>
<evidence type="ECO:0000256" key="2">
    <source>
        <dbReference type="ARBA" id="ARBA00023002"/>
    </source>
</evidence>
<dbReference type="OrthoDB" id="191139at2759"/>
<dbReference type="InterPro" id="IPR036291">
    <property type="entry name" value="NAD(P)-bd_dom_sf"/>
</dbReference>
<keyword evidence="4" id="KW-1185">Reference proteome</keyword>
<proteinExistence type="inferred from homology"/>
<keyword evidence="2" id="KW-0560">Oxidoreductase</keyword>
<protein>
    <recommendedName>
        <fullName evidence="5">WW domain-containing oxidoreductase</fullName>
    </recommendedName>
</protein>
<dbReference type="AlphaFoldDB" id="A0A2L2TRN3"/>
<evidence type="ECO:0008006" key="5">
    <source>
        <dbReference type="Google" id="ProtNLM"/>
    </source>
</evidence>
<accession>A0A2L2TRN3</accession>
<name>A0A2L2TRN3_9HYPO</name>
<dbReference type="PANTHER" id="PTHR24320">
    <property type="entry name" value="RETINOL DEHYDROGENASE"/>
    <property type="match status" value="1"/>
</dbReference>
<dbReference type="Gene3D" id="3.40.50.720">
    <property type="entry name" value="NAD(P)-binding Rossmann-like Domain"/>
    <property type="match status" value="1"/>
</dbReference>
<dbReference type="EMBL" id="LN649229">
    <property type="protein sequence ID" value="CEI67817.1"/>
    <property type="molecule type" value="Genomic_DNA"/>
</dbReference>
<dbReference type="STRING" id="56646.A0A2L2TRN3"/>
<reference evidence="4" key="1">
    <citation type="submission" date="2014-10" db="EMBL/GenBank/DDBJ databases">
        <authorList>
            <person name="King R."/>
        </authorList>
    </citation>
    <scope>NUCLEOTIDE SEQUENCE [LARGE SCALE GENOMIC DNA]</scope>
    <source>
        <strain evidence="4">A3/5</strain>
    </source>
</reference>
<dbReference type="GO" id="GO:0016491">
    <property type="term" value="F:oxidoreductase activity"/>
    <property type="evidence" value="ECO:0007669"/>
    <property type="project" value="UniProtKB-KW"/>
</dbReference>
<sequence>MSKYIAVHGKPQGPGDARPTAQQIVEDEEVKGKLAGKTIFITGANQGIGFETVRALRTTGATIFLGVRDLKKGQQAVEDLRASNPNNGAPLHLIELSLNSLNSVRAAAQAFLAQRANLNILILNAGVMATPEGKTVDGFETQFGINHLGHFLLFQLLKPALLAAATPSFTSRVISLSSLAHRVSDIRFHDLNFEEEGSYEPWVAYGQSKSANIYMATEIDKRYGPMGVHALSLHPGTIATNLGQYVDPKAVEAMVDDQVKLMMKSAPQGAATTVYAAISKDWEGRGGRYLSDCGEPGPAKPSLSMVWTDVGHAPWVYDEHKAAKLWFESCKLVGIEDNA</sequence>
<dbReference type="Pfam" id="PF00106">
    <property type="entry name" value="adh_short"/>
    <property type="match status" value="1"/>
</dbReference>
<dbReference type="SUPFAM" id="SSF51735">
    <property type="entry name" value="NAD(P)-binding Rossmann-fold domains"/>
    <property type="match status" value="1"/>
</dbReference>
<comment type="similarity">
    <text evidence="1">Belongs to the short-chain dehydrogenases/reductases (SDR) family.</text>
</comment>
<dbReference type="PANTHER" id="PTHR24320:SF272">
    <property type="entry name" value="NAD(P)-BINDING ROSSMANN-FOLD SUPERFAMILY PROTEIN"/>
    <property type="match status" value="1"/>
</dbReference>
<evidence type="ECO:0000313" key="4">
    <source>
        <dbReference type="Proteomes" id="UP000245910"/>
    </source>
</evidence>
<dbReference type="InterPro" id="IPR002347">
    <property type="entry name" value="SDR_fam"/>
</dbReference>
<dbReference type="Proteomes" id="UP000245910">
    <property type="component" value="Chromosome I"/>
</dbReference>
<evidence type="ECO:0000313" key="3">
    <source>
        <dbReference type="EMBL" id="CEI67817.1"/>
    </source>
</evidence>